<name>A0A392Q6K6_9FABA</name>
<accession>A0A392Q6K6</accession>
<dbReference type="InterPro" id="IPR043502">
    <property type="entry name" value="DNA/RNA_pol_sf"/>
</dbReference>
<evidence type="ECO:0008006" key="3">
    <source>
        <dbReference type="Google" id="ProtNLM"/>
    </source>
</evidence>
<proteinExistence type="predicted"/>
<keyword evidence="2" id="KW-1185">Reference proteome</keyword>
<evidence type="ECO:0000313" key="2">
    <source>
        <dbReference type="Proteomes" id="UP000265520"/>
    </source>
</evidence>
<feature type="non-terminal residue" evidence="1">
    <location>
        <position position="179"/>
    </location>
</feature>
<dbReference type="AlphaFoldDB" id="A0A392Q6K6"/>
<dbReference type="SUPFAM" id="SSF56672">
    <property type="entry name" value="DNA/RNA polymerases"/>
    <property type="match status" value="1"/>
</dbReference>
<dbReference type="Gene3D" id="3.10.10.10">
    <property type="entry name" value="HIV Type 1 Reverse Transcriptase, subunit A, domain 1"/>
    <property type="match status" value="1"/>
</dbReference>
<dbReference type="EMBL" id="LXQA010112228">
    <property type="protein sequence ID" value="MCI18885.1"/>
    <property type="molecule type" value="Genomic_DNA"/>
</dbReference>
<evidence type="ECO:0000313" key="1">
    <source>
        <dbReference type="EMBL" id="MCI18885.1"/>
    </source>
</evidence>
<reference evidence="1 2" key="1">
    <citation type="journal article" date="2018" name="Front. Plant Sci.">
        <title>Red Clover (Trifolium pratense) and Zigzag Clover (T. medium) - A Picture of Genomic Similarities and Differences.</title>
        <authorList>
            <person name="Dluhosova J."/>
            <person name="Istvanek J."/>
            <person name="Nedelnik J."/>
            <person name="Repkova J."/>
        </authorList>
    </citation>
    <scope>NUCLEOTIDE SEQUENCE [LARGE SCALE GENOMIC DNA]</scope>
    <source>
        <strain evidence="2">cv. 10/8</strain>
        <tissue evidence="1">Leaf</tissue>
    </source>
</reference>
<sequence length="179" mass="20487">MEQPKEKSECYQIDLVDNLVKEQFEESPAGVEKVLVQSLEYEDNELDEETNLSVKWLEDPSDVPSRYESLKELPPHLKYIFLREGNTQPAIISNALSKEAEDKPLSILKKNKAALGWSIDDLKGISPAYCMHKIKLEEEYKPVVQPQRRLNPAMSEVVKKEVEKLKAAGMIYPISDSPW</sequence>
<protein>
    <recommendedName>
        <fullName evidence="3">Reverse transcriptase domain-containing protein</fullName>
    </recommendedName>
</protein>
<dbReference type="Proteomes" id="UP000265520">
    <property type="component" value="Unassembled WGS sequence"/>
</dbReference>
<organism evidence="1 2">
    <name type="scientific">Trifolium medium</name>
    <dbReference type="NCBI Taxonomy" id="97028"/>
    <lineage>
        <taxon>Eukaryota</taxon>
        <taxon>Viridiplantae</taxon>
        <taxon>Streptophyta</taxon>
        <taxon>Embryophyta</taxon>
        <taxon>Tracheophyta</taxon>
        <taxon>Spermatophyta</taxon>
        <taxon>Magnoliopsida</taxon>
        <taxon>eudicotyledons</taxon>
        <taxon>Gunneridae</taxon>
        <taxon>Pentapetalae</taxon>
        <taxon>rosids</taxon>
        <taxon>fabids</taxon>
        <taxon>Fabales</taxon>
        <taxon>Fabaceae</taxon>
        <taxon>Papilionoideae</taxon>
        <taxon>50 kb inversion clade</taxon>
        <taxon>NPAAA clade</taxon>
        <taxon>Hologalegina</taxon>
        <taxon>IRL clade</taxon>
        <taxon>Trifolieae</taxon>
        <taxon>Trifolium</taxon>
    </lineage>
</organism>
<comment type="caution">
    <text evidence="1">The sequence shown here is derived from an EMBL/GenBank/DDBJ whole genome shotgun (WGS) entry which is preliminary data.</text>
</comment>